<dbReference type="GO" id="GO:0003677">
    <property type="term" value="F:DNA binding"/>
    <property type="evidence" value="ECO:0007669"/>
    <property type="project" value="UniProtKB-UniRule"/>
</dbReference>
<dbReference type="PROSITE" id="PS50977">
    <property type="entry name" value="HTH_TETR_2"/>
    <property type="match status" value="1"/>
</dbReference>
<dbReference type="Proteomes" id="UP000198846">
    <property type="component" value="Unassembled WGS sequence"/>
</dbReference>
<dbReference type="PANTHER" id="PTHR43479:SF11">
    <property type="entry name" value="ACREF_ENVCD OPERON REPRESSOR-RELATED"/>
    <property type="match status" value="1"/>
</dbReference>
<keyword evidence="5" id="KW-1185">Reference proteome</keyword>
<dbReference type="InterPro" id="IPR001647">
    <property type="entry name" value="HTH_TetR"/>
</dbReference>
<dbReference type="EMBL" id="FNQK01000012">
    <property type="protein sequence ID" value="SEA40185.1"/>
    <property type="molecule type" value="Genomic_DNA"/>
</dbReference>
<dbReference type="Gene3D" id="1.10.10.60">
    <property type="entry name" value="Homeodomain-like"/>
    <property type="match status" value="1"/>
</dbReference>
<evidence type="ECO:0000259" key="3">
    <source>
        <dbReference type="PROSITE" id="PS50977"/>
    </source>
</evidence>
<dbReference type="InterPro" id="IPR009057">
    <property type="entry name" value="Homeodomain-like_sf"/>
</dbReference>
<dbReference type="PRINTS" id="PR00455">
    <property type="entry name" value="HTHTETR"/>
</dbReference>
<dbReference type="STRING" id="283786.SAMN04487990_11243"/>
<dbReference type="Pfam" id="PF00440">
    <property type="entry name" value="TetR_N"/>
    <property type="match status" value="1"/>
</dbReference>
<gene>
    <name evidence="4" type="ORF">SAMN04487990_11243</name>
</gene>
<keyword evidence="1 2" id="KW-0238">DNA-binding</keyword>
<dbReference type="PANTHER" id="PTHR43479">
    <property type="entry name" value="ACREF/ENVCD OPERON REPRESSOR-RELATED"/>
    <property type="match status" value="1"/>
</dbReference>
<proteinExistence type="predicted"/>
<dbReference type="AlphaFoldDB" id="A0A1H4AWE9"/>
<sequence length="206" mass="23750">MRTSIINKSAELFLTLGFKSVTMDDIAKELGISKKTIYQHFDNKTKLVEAVTWSLSESFSNGIEAIVQEELNPIAEIYQFKRFILGHIKDDKSSPQYQLQKYYPKIYQAVKAKQSCVMDDCINQNLEKGIALKLYRDSIDVDFISKMYFNSIISLKDKGLFPLKRFSMNMLMEQFIEYHLRGICTPLGIEVLANQSQSTKNHPILN</sequence>
<accession>A0A1H4AWE9</accession>
<evidence type="ECO:0000256" key="1">
    <source>
        <dbReference type="ARBA" id="ARBA00023125"/>
    </source>
</evidence>
<reference evidence="5" key="1">
    <citation type="submission" date="2016-10" db="EMBL/GenBank/DDBJ databases">
        <authorList>
            <person name="Varghese N."/>
            <person name="Submissions S."/>
        </authorList>
    </citation>
    <scope>NUCLEOTIDE SEQUENCE [LARGE SCALE GENOMIC DNA]</scope>
    <source>
        <strain evidence="5">DSM 23842</strain>
    </source>
</reference>
<name>A0A1H4AWE9_BIZPA</name>
<feature type="domain" description="HTH tetR-type" evidence="3">
    <location>
        <begin position="1"/>
        <end position="59"/>
    </location>
</feature>
<dbReference type="SUPFAM" id="SSF46689">
    <property type="entry name" value="Homeodomain-like"/>
    <property type="match status" value="1"/>
</dbReference>
<dbReference type="Gene3D" id="1.10.357.10">
    <property type="entry name" value="Tetracycline Repressor, domain 2"/>
    <property type="match status" value="1"/>
</dbReference>
<dbReference type="OrthoDB" id="881297at2"/>
<organism evidence="4 5">
    <name type="scientific">Bizionia paragorgiae</name>
    <dbReference type="NCBI Taxonomy" id="283786"/>
    <lineage>
        <taxon>Bacteria</taxon>
        <taxon>Pseudomonadati</taxon>
        <taxon>Bacteroidota</taxon>
        <taxon>Flavobacteriia</taxon>
        <taxon>Flavobacteriales</taxon>
        <taxon>Flavobacteriaceae</taxon>
        <taxon>Bizionia</taxon>
    </lineage>
</organism>
<feature type="DNA-binding region" description="H-T-H motif" evidence="2">
    <location>
        <begin position="22"/>
        <end position="41"/>
    </location>
</feature>
<evidence type="ECO:0000313" key="4">
    <source>
        <dbReference type="EMBL" id="SEA40185.1"/>
    </source>
</evidence>
<evidence type="ECO:0000313" key="5">
    <source>
        <dbReference type="Proteomes" id="UP000198846"/>
    </source>
</evidence>
<protein>
    <submittedName>
        <fullName evidence="4">Transcriptional regulator, TetR family</fullName>
    </submittedName>
</protein>
<dbReference type="InterPro" id="IPR050624">
    <property type="entry name" value="HTH-type_Tx_Regulator"/>
</dbReference>
<evidence type="ECO:0000256" key="2">
    <source>
        <dbReference type="PROSITE-ProRule" id="PRU00335"/>
    </source>
</evidence>
<dbReference type="RefSeq" id="WP_092134681.1">
    <property type="nucleotide sequence ID" value="NZ_FNQK01000012.1"/>
</dbReference>